<sequence length="80" mass="9292">MRDLRQVVRRGTRLLAAFLPITIVAMLALSLVSYHHADAIVREQLERRMTDILRDIHSEISHKLDLHKRIATAWQAILRA</sequence>
<dbReference type="AlphaFoldDB" id="B0TGR6"/>
<dbReference type="EMBL" id="CP000930">
    <property type="protein sequence ID" value="ABZ84677.1"/>
    <property type="molecule type" value="Genomic_DNA"/>
</dbReference>
<evidence type="ECO:0000313" key="2">
    <source>
        <dbReference type="Proteomes" id="UP000008550"/>
    </source>
</evidence>
<reference evidence="1 2" key="1">
    <citation type="journal article" date="2008" name="J. Bacteriol.">
        <title>The genome of Heliobacterium modesticaldum, a phototrophic representative of the Firmicutes containing the simplest photosynthetic apparatus.</title>
        <authorList>
            <person name="Sattley W.M."/>
            <person name="Madigan M.T."/>
            <person name="Swingley W.D."/>
            <person name="Cheung P.C."/>
            <person name="Clocksin K.M."/>
            <person name="Conrad A.L."/>
            <person name="Dejesa L.C."/>
            <person name="Honchak B.M."/>
            <person name="Jung D.O."/>
            <person name="Karbach L.E."/>
            <person name="Kurdoglu A."/>
            <person name="Lahiri S."/>
            <person name="Mastrian S.D."/>
            <person name="Page L.E."/>
            <person name="Taylor H.L."/>
            <person name="Wang Z.T."/>
            <person name="Raymond J."/>
            <person name="Chen M."/>
            <person name="Blankenship R.E."/>
            <person name="Touchman J.W."/>
        </authorList>
    </citation>
    <scope>NUCLEOTIDE SEQUENCE [LARGE SCALE GENOMIC DNA]</scope>
    <source>
        <strain evidence="2">ATCC 51547 / Ice1</strain>
    </source>
</reference>
<dbReference type="Proteomes" id="UP000008550">
    <property type="component" value="Chromosome"/>
</dbReference>
<accession>B0TGR6</accession>
<name>B0TGR6_HELMI</name>
<dbReference type="HOGENOM" id="CLU_2584902_0_0_9"/>
<evidence type="ECO:0000313" key="1">
    <source>
        <dbReference type="EMBL" id="ABZ84677.1"/>
    </source>
</evidence>
<gene>
    <name evidence="1" type="ORF">HM1_2120</name>
</gene>
<keyword evidence="2" id="KW-1185">Reference proteome</keyword>
<protein>
    <submittedName>
        <fullName evidence="1">Uncharacterized protein</fullName>
    </submittedName>
</protein>
<organism evidence="1 2">
    <name type="scientific">Heliobacterium modesticaldum (strain ATCC 51547 / Ice1)</name>
    <dbReference type="NCBI Taxonomy" id="498761"/>
    <lineage>
        <taxon>Bacteria</taxon>
        <taxon>Bacillati</taxon>
        <taxon>Bacillota</taxon>
        <taxon>Clostridia</taxon>
        <taxon>Eubacteriales</taxon>
        <taxon>Heliobacteriaceae</taxon>
        <taxon>Heliomicrobium</taxon>
    </lineage>
</organism>
<dbReference type="KEGG" id="hmo:HM1_2120"/>
<proteinExistence type="predicted"/>